<comment type="similarity">
    <text evidence="1">Belongs to the N(4)/N(6)-methyltransferase family.</text>
</comment>
<dbReference type="PANTHER" id="PTHR33841">
    <property type="entry name" value="DNA METHYLTRANSFERASE YEEA-RELATED"/>
    <property type="match status" value="1"/>
</dbReference>
<dbReference type="InterPro" id="IPR029063">
    <property type="entry name" value="SAM-dependent_MTases_sf"/>
</dbReference>
<dbReference type="EMBL" id="JBHSAQ010000006">
    <property type="protein sequence ID" value="MFC3958660.1"/>
    <property type="molecule type" value="Genomic_DNA"/>
</dbReference>
<evidence type="ECO:0000256" key="3">
    <source>
        <dbReference type="ARBA" id="ARBA00022603"/>
    </source>
</evidence>
<feature type="coiled-coil region" evidence="9">
    <location>
        <begin position="1192"/>
        <end position="1226"/>
    </location>
</feature>
<feature type="domain" description="TaqI-like C-terminal specificity" evidence="11">
    <location>
        <begin position="915"/>
        <end position="1072"/>
    </location>
</feature>
<protein>
    <recommendedName>
        <fullName evidence="2">site-specific DNA-methyltransferase (adenine-specific)</fullName>
        <ecNumber evidence="2">2.1.1.72</ecNumber>
    </recommendedName>
</protein>
<evidence type="ECO:0000313" key="12">
    <source>
        <dbReference type="EMBL" id="MFC3958660.1"/>
    </source>
</evidence>
<dbReference type="GO" id="GO:0032259">
    <property type="term" value="P:methylation"/>
    <property type="evidence" value="ECO:0007669"/>
    <property type="project" value="UniProtKB-KW"/>
</dbReference>
<keyword evidence="6" id="KW-0680">Restriction system</keyword>
<evidence type="ECO:0000256" key="7">
    <source>
        <dbReference type="ARBA" id="ARBA00023125"/>
    </source>
</evidence>
<dbReference type="PRINTS" id="PR00507">
    <property type="entry name" value="N12N6MTFRASE"/>
</dbReference>
<name>A0ABD5NPL5_9EURY</name>
<dbReference type="Pfam" id="PF12950">
    <property type="entry name" value="TaqI_C"/>
    <property type="match status" value="1"/>
</dbReference>
<dbReference type="GO" id="GO:0009007">
    <property type="term" value="F:site-specific DNA-methyltransferase (adenine-specific) activity"/>
    <property type="evidence" value="ECO:0007669"/>
    <property type="project" value="UniProtKB-EC"/>
</dbReference>
<dbReference type="Pfam" id="PF07669">
    <property type="entry name" value="Eco57I"/>
    <property type="match status" value="1"/>
</dbReference>
<keyword evidence="13" id="KW-1185">Reference proteome</keyword>
<keyword evidence="9" id="KW-0175">Coiled coil</keyword>
<evidence type="ECO:0000256" key="9">
    <source>
        <dbReference type="SAM" id="Coils"/>
    </source>
</evidence>
<proteinExistence type="inferred from homology"/>
<reference evidence="12 13" key="1">
    <citation type="journal article" date="2019" name="Int. J. Syst. Evol. Microbiol.">
        <title>The Global Catalogue of Microorganisms (GCM) 10K type strain sequencing project: providing services to taxonomists for standard genome sequencing and annotation.</title>
        <authorList>
            <consortium name="The Broad Institute Genomics Platform"/>
            <consortium name="The Broad Institute Genome Sequencing Center for Infectious Disease"/>
            <person name="Wu L."/>
            <person name="Ma J."/>
        </authorList>
    </citation>
    <scope>NUCLEOTIDE SEQUENCE [LARGE SCALE GENOMIC DNA]</scope>
    <source>
        <strain evidence="12 13">IBRC-M 10256</strain>
    </source>
</reference>
<evidence type="ECO:0000256" key="2">
    <source>
        <dbReference type="ARBA" id="ARBA00011900"/>
    </source>
</evidence>
<dbReference type="InterPro" id="IPR002052">
    <property type="entry name" value="DNA_methylase_N6_adenine_CS"/>
</dbReference>
<evidence type="ECO:0000256" key="8">
    <source>
        <dbReference type="ARBA" id="ARBA00047942"/>
    </source>
</evidence>
<evidence type="ECO:0000256" key="1">
    <source>
        <dbReference type="ARBA" id="ARBA00006594"/>
    </source>
</evidence>
<dbReference type="SUPFAM" id="SSF53335">
    <property type="entry name" value="S-adenosyl-L-methionine-dependent methyltransferases"/>
    <property type="match status" value="1"/>
</dbReference>
<dbReference type="AlphaFoldDB" id="A0ABD5NPL5"/>
<evidence type="ECO:0000256" key="4">
    <source>
        <dbReference type="ARBA" id="ARBA00022679"/>
    </source>
</evidence>
<dbReference type="GeneID" id="73903712"/>
<dbReference type="PANTHER" id="PTHR33841:SF5">
    <property type="entry name" value="DNA METHYLASE (MODIFICATION METHYLASE) (METHYLTRANSFERASE)-RELATED"/>
    <property type="match status" value="1"/>
</dbReference>
<sequence>MTDADGFGDILRGIGNRIAEDMSEKDVENAFLNEGFYAALGYQGAGHDLRSEWSLSDNRRPDYVTLDANESVTAVYEFKTSGRDLSPHTDQLFHYVEALKADYGVLTNGEELRLYRRESEDALLAVSLSEVDDAKARDLKGALSNPEWDITNPESVNDFLERLDPVPLDSELGQEHFFDTFRLEEGSPFADLVTAQMDLLHELRDEREAKFVKGAYDFWEASYASEPDEVPDSWEPFINDKQSLMDFMFCLESGHALLARLLLAKATDDHDFFPSDEGLRQYVTGLQGFSDEINLDAYPVAANGMMEVMQDQLVESLFEDDIFIWWRSGYEEQLSRIHDNPVNQFRDVAAGRDDTVDVTESVQELRATRERFSRAVAHTFFSVLKFDFSAVEGDPLGDLYQRYFDPETRKALGEFYTPQPVIEYIMDGVGYDTGVSNERLIDPSCGSGTFLVEAVRRYLEDVRRFDDDPDWEQHLKRLCSRPHIVGLDIHPFAVLMAQIRFMTEILPEYREAKRNNPEFTIRRLPIFRTDTLRNERESTGQDIGESGQRQMTFDSLTEDNQDVLIPVPLPVEAKEHEETEGNTDFLVRRVRMPLFDTIQLETGVSNFGEYFAALQGVLDVVKWHMSEGLWEYGGGLEQAIHRYTIREYEGVGEFFAPYVDDILETVRYLKEEHNDGRLFKMFEDSVLALVVKNYMDYEYVVGNPPYVNIKHIPDASQEYYRSLYDSAYGRFDLYVLFIERGLNLLAEDGVLGYITSNKFARSKYGQEIRRLITSEYSLAKYIDFGDTGVFDDAVNYPCIFFIDRNRSQSQVPYAKLHKQIENPLETVEDYFGQDVLTESLEVSDFPTEDLNEEIWAFTPKPARALVEKLDRIAETTVEEACLGIRSGVASNADDAFIVTPEYAEERDLEDDLLYPIIKGKYTRRWQVEWDGELAIYPYNDNEEYIGVSEYPNIKAHLERYKGQLKDRYCVETGGKDIYEYDGPRPKSVFEGDFKIAVPDMATENHFSHTNTYDCFKNTDYVLTFSIEQPYTENEILGLLNSSVAEFTIKQESPFLNDRYYRYKTQYIESVPLPEPSSEIDEVVEQILNLESLDRTVSNFPDSYIGSVPGEVEYITYEWQTQRRPVEATIQKRTDGLYAIKAGRTDAITAPQIDSEERAKYVYEAVNGLDVESGEEVSIPIPRRTEDVIALLAELEEDDETLQESNIDELEAEIDHLVYDLFDLSEDEREIIENYLQIF</sequence>
<evidence type="ECO:0000256" key="5">
    <source>
        <dbReference type="ARBA" id="ARBA00022691"/>
    </source>
</evidence>
<dbReference type="GO" id="GO:0003677">
    <property type="term" value="F:DNA binding"/>
    <property type="evidence" value="ECO:0007669"/>
    <property type="project" value="UniProtKB-KW"/>
</dbReference>
<keyword evidence="7" id="KW-0238">DNA-binding</keyword>
<dbReference type="InterPro" id="IPR025931">
    <property type="entry name" value="TaqI_C"/>
</dbReference>
<evidence type="ECO:0000256" key="6">
    <source>
        <dbReference type="ARBA" id="ARBA00022747"/>
    </source>
</evidence>
<gene>
    <name evidence="12" type="ORF">ACFOUR_09800</name>
</gene>
<accession>A0ABD5NPL5</accession>
<dbReference type="RefSeq" id="WP_256531000.1">
    <property type="nucleotide sequence ID" value="NZ_CP101824.1"/>
</dbReference>
<keyword evidence="3 12" id="KW-0489">Methyltransferase</keyword>
<dbReference type="InterPro" id="IPR011639">
    <property type="entry name" value="MethylTrfase_TaqI-like_dom"/>
</dbReference>
<feature type="domain" description="Type II methyltransferase M.TaqI-like" evidence="10">
    <location>
        <begin position="483"/>
        <end position="790"/>
    </location>
</feature>
<dbReference type="PROSITE" id="PS00092">
    <property type="entry name" value="N6_MTASE"/>
    <property type="match status" value="1"/>
</dbReference>
<dbReference type="Proteomes" id="UP001595846">
    <property type="component" value="Unassembled WGS sequence"/>
</dbReference>
<evidence type="ECO:0000259" key="11">
    <source>
        <dbReference type="Pfam" id="PF12950"/>
    </source>
</evidence>
<dbReference type="Gene3D" id="3.40.50.150">
    <property type="entry name" value="Vaccinia Virus protein VP39"/>
    <property type="match status" value="2"/>
</dbReference>
<keyword evidence="5" id="KW-0949">S-adenosyl-L-methionine</keyword>
<keyword evidence="4" id="KW-0808">Transferase</keyword>
<organism evidence="12 13">
    <name type="scientific">Halovivax cerinus</name>
    <dbReference type="NCBI Taxonomy" id="1487865"/>
    <lineage>
        <taxon>Archaea</taxon>
        <taxon>Methanobacteriati</taxon>
        <taxon>Methanobacteriota</taxon>
        <taxon>Stenosarchaea group</taxon>
        <taxon>Halobacteria</taxon>
        <taxon>Halobacteriales</taxon>
        <taxon>Natrialbaceae</taxon>
        <taxon>Halovivax</taxon>
    </lineage>
</organism>
<dbReference type="InterPro" id="IPR050953">
    <property type="entry name" value="N4_N6_ade-DNA_methylase"/>
</dbReference>
<evidence type="ECO:0000259" key="10">
    <source>
        <dbReference type="Pfam" id="PF07669"/>
    </source>
</evidence>
<dbReference type="GO" id="GO:0009307">
    <property type="term" value="P:DNA restriction-modification system"/>
    <property type="evidence" value="ECO:0007669"/>
    <property type="project" value="UniProtKB-KW"/>
</dbReference>
<comment type="catalytic activity">
    <reaction evidence="8">
        <text>a 2'-deoxyadenosine in DNA + S-adenosyl-L-methionine = an N(6)-methyl-2'-deoxyadenosine in DNA + S-adenosyl-L-homocysteine + H(+)</text>
        <dbReference type="Rhea" id="RHEA:15197"/>
        <dbReference type="Rhea" id="RHEA-COMP:12418"/>
        <dbReference type="Rhea" id="RHEA-COMP:12419"/>
        <dbReference type="ChEBI" id="CHEBI:15378"/>
        <dbReference type="ChEBI" id="CHEBI:57856"/>
        <dbReference type="ChEBI" id="CHEBI:59789"/>
        <dbReference type="ChEBI" id="CHEBI:90615"/>
        <dbReference type="ChEBI" id="CHEBI:90616"/>
        <dbReference type="EC" id="2.1.1.72"/>
    </reaction>
</comment>
<evidence type="ECO:0000313" key="13">
    <source>
        <dbReference type="Proteomes" id="UP001595846"/>
    </source>
</evidence>
<dbReference type="EC" id="2.1.1.72" evidence="2"/>
<comment type="caution">
    <text evidence="12">The sequence shown here is derived from an EMBL/GenBank/DDBJ whole genome shotgun (WGS) entry which is preliminary data.</text>
</comment>